<evidence type="ECO:0000313" key="2">
    <source>
        <dbReference type="Proteomes" id="UP000887581"/>
    </source>
</evidence>
<dbReference type="Proteomes" id="UP000887581">
    <property type="component" value="Unplaced"/>
</dbReference>
<keyword evidence="2" id="KW-1185">Reference proteome</keyword>
<dbReference type="AlphaFoldDB" id="A0A915Q1X1"/>
<organism evidence="2 3">
    <name type="scientific">Setaria digitata</name>
    <dbReference type="NCBI Taxonomy" id="48799"/>
    <lineage>
        <taxon>Eukaryota</taxon>
        <taxon>Metazoa</taxon>
        <taxon>Ecdysozoa</taxon>
        <taxon>Nematoda</taxon>
        <taxon>Chromadorea</taxon>
        <taxon>Rhabditida</taxon>
        <taxon>Spirurina</taxon>
        <taxon>Spiruromorpha</taxon>
        <taxon>Filarioidea</taxon>
        <taxon>Setariidae</taxon>
        <taxon>Setaria</taxon>
    </lineage>
</organism>
<evidence type="ECO:0000256" key="1">
    <source>
        <dbReference type="SAM" id="Coils"/>
    </source>
</evidence>
<name>A0A915Q1X1_9BILA</name>
<protein>
    <submittedName>
        <fullName evidence="3">Nucleoporin Nup54 alpha-helical domain-containing protein</fullName>
    </submittedName>
</protein>
<keyword evidence="1" id="KW-0175">Coiled coil</keyword>
<feature type="coiled-coil region" evidence="1">
    <location>
        <begin position="226"/>
        <end position="253"/>
    </location>
</feature>
<evidence type="ECO:0000313" key="3">
    <source>
        <dbReference type="WBParaSite" id="sdigi.contig47.g2879.t1"/>
    </source>
</evidence>
<sequence>MASYFSSLSSYCGIAEQLYRPVSQKVNWQTMAAERLKNRPPPPAYHEMIEQRFTSLWRQSTPSSSLTPLHFGDIPVDDHWRLNNGSMAQTVNVDNSGVLTSGRCIVVLARKFYLGSEPARKLSANSLEELIQNQKQVIDQQKFYLAKLDLDIDNDQHREVIQLGRQQENLRAVLNPLRECDWPNRLQHERIELQKITASISEFKQKLDAIAKHVLFCEIKLRTDEEHELKCNILAMEEELKQLEDEVDFAVLSGNHY</sequence>
<proteinExistence type="predicted"/>
<reference evidence="3" key="1">
    <citation type="submission" date="2022-11" db="UniProtKB">
        <authorList>
            <consortium name="WormBaseParasite"/>
        </authorList>
    </citation>
    <scope>IDENTIFICATION</scope>
</reference>
<dbReference type="WBParaSite" id="sdigi.contig47.g2879.t1">
    <property type="protein sequence ID" value="sdigi.contig47.g2879.t1"/>
    <property type="gene ID" value="sdigi.contig47.g2879"/>
</dbReference>
<accession>A0A915Q1X1</accession>